<name>A0A1T1DWN8_9LEPT</name>
<keyword evidence="1" id="KW-0255">Endonuclease</keyword>
<evidence type="ECO:0000313" key="2">
    <source>
        <dbReference type="Proteomes" id="UP000191008"/>
    </source>
</evidence>
<accession>A0A1T1DWN8</accession>
<protein>
    <submittedName>
        <fullName evidence="1">mRNA-degrading endonuclease</fullName>
    </submittedName>
</protein>
<dbReference type="GO" id="GO:0016075">
    <property type="term" value="P:rRNA catabolic process"/>
    <property type="evidence" value="ECO:0007669"/>
    <property type="project" value="TreeGrafter"/>
</dbReference>
<keyword evidence="1" id="KW-0540">Nuclease</keyword>
<dbReference type="PANTHER" id="PTHR33988:SF3">
    <property type="entry name" value="ENDORIBONUCLEASE TOXIN CHPB-RELATED"/>
    <property type="match status" value="1"/>
</dbReference>
<dbReference type="PANTHER" id="PTHR33988">
    <property type="entry name" value="ENDORIBONUCLEASE MAZF-RELATED"/>
    <property type="match status" value="1"/>
</dbReference>
<comment type="caution">
    <text evidence="1">The sequence shown here is derived from an EMBL/GenBank/DDBJ whole genome shotgun (WGS) entry which is preliminary data.</text>
</comment>
<dbReference type="NCBIfam" id="NF007386">
    <property type="entry name" value="PRK09907.1"/>
    <property type="match status" value="1"/>
</dbReference>
<keyword evidence="1" id="KW-0378">Hydrolase</keyword>
<evidence type="ECO:0000313" key="1">
    <source>
        <dbReference type="EMBL" id="OOV45246.1"/>
    </source>
</evidence>
<reference evidence="1 2" key="1">
    <citation type="submission" date="2017-02" db="EMBL/GenBank/DDBJ databases">
        <title>Comparative genomic analysis of Brazilian Leptospira kirschneri strains of different serogroups.</title>
        <authorList>
            <person name="Moreno L.Z."/>
            <person name="Miraglia F."/>
            <person name="Kremer F.S."/>
            <person name="Eslabao M.R."/>
            <person name="Lilenbaum W."/>
            <person name="Dellagostin O.A."/>
            <person name="Moreno A.M."/>
        </authorList>
    </citation>
    <scope>NUCLEOTIDE SEQUENCE [LARGE SCALE GENOMIC DNA]</scope>
    <source>
        <strain evidence="1 2">M110/06</strain>
    </source>
</reference>
<sequence length="113" mass="12846">MVKSRKYTPGKGDIVWLNFTPQEGHEQKGRRPALVLSPKVYNSKTGLAIFCPITSKVKGYPFEVFFKSKKINGVILSDQVKSLDWTIREAEFIESISKVSLKEVLDNIKLLVF</sequence>
<dbReference type="GO" id="GO:0004521">
    <property type="term" value="F:RNA endonuclease activity"/>
    <property type="evidence" value="ECO:0007669"/>
    <property type="project" value="TreeGrafter"/>
</dbReference>
<dbReference type="RefSeq" id="WP_082292784.1">
    <property type="nucleotide sequence ID" value="NZ_MVIT01000050.1"/>
</dbReference>
<dbReference type="SUPFAM" id="SSF50118">
    <property type="entry name" value="Cell growth inhibitor/plasmid maintenance toxic component"/>
    <property type="match status" value="1"/>
</dbReference>
<dbReference type="GO" id="GO:0003677">
    <property type="term" value="F:DNA binding"/>
    <property type="evidence" value="ECO:0007669"/>
    <property type="project" value="InterPro"/>
</dbReference>
<dbReference type="Pfam" id="PF02452">
    <property type="entry name" value="PemK_toxin"/>
    <property type="match status" value="1"/>
</dbReference>
<gene>
    <name evidence="1" type="ORF">B1J93_04915</name>
</gene>
<dbReference type="Gene3D" id="2.30.30.110">
    <property type="match status" value="1"/>
</dbReference>
<dbReference type="InterPro" id="IPR003477">
    <property type="entry name" value="PemK-like"/>
</dbReference>
<dbReference type="GO" id="GO:0006402">
    <property type="term" value="P:mRNA catabolic process"/>
    <property type="evidence" value="ECO:0007669"/>
    <property type="project" value="TreeGrafter"/>
</dbReference>
<organism evidence="1 2">
    <name type="scientific">Leptospira kirschneri serovar Pomona</name>
    <dbReference type="NCBI Taxonomy" id="561005"/>
    <lineage>
        <taxon>Bacteria</taxon>
        <taxon>Pseudomonadati</taxon>
        <taxon>Spirochaetota</taxon>
        <taxon>Spirochaetia</taxon>
        <taxon>Leptospirales</taxon>
        <taxon>Leptospiraceae</taxon>
        <taxon>Leptospira</taxon>
    </lineage>
</organism>
<proteinExistence type="predicted"/>
<dbReference type="EMBL" id="MVIT01000050">
    <property type="protein sequence ID" value="OOV45246.1"/>
    <property type="molecule type" value="Genomic_DNA"/>
</dbReference>
<dbReference type="AlphaFoldDB" id="A0A1T1DWN8"/>
<dbReference type="InterPro" id="IPR011067">
    <property type="entry name" value="Plasmid_toxin/cell-grow_inhib"/>
</dbReference>
<dbReference type="Proteomes" id="UP000191008">
    <property type="component" value="Unassembled WGS sequence"/>
</dbReference>